<dbReference type="InterPro" id="IPR018394">
    <property type="entry name" value="DNA_photolyase_1_CS_C"/>
</dbReference>
<feature type="domain" description="Photolyase/cryptochrome alpha/beta" evidence="8">
    <location>
        <begin position="4"/>
        <end position="134"/>
    </location>
</feature>
<dbReference type="GO" id="GO:0006139">
    <property type="term" value="P:nucleobase-containing compound metabolic process"/>
    <property type="evidence" value="ECO:0007669"/>
    <property type="project" value="UniProtKB-ARBA"/>
</dbReference>
<evidence type="ECO:0000313" key="9">
    <source>
        <dbReference type="EMBL" id="SEP90355.1"/>
    </source>
</evidence>
<proteinExistence type="inferred from homology"/>
<keyword evidence="10" id="KW-1185">Reference proteome</keyword>
<dbReference type="STRING" id="478744.SAMN05444359_103198"/>
<dbReference type="InterPro" id="IPR006050">
    <property type="entry name" value="DNA_photolyase_N"/>
</dbReference>
<evidence type="ECO:0000256" key="1">
    <source>
        <dbReference type="ARBA" id="ARBA00001932"/>
    </source>
</evidence>
<evidence type="ECO:0000256" key="2">
    <source>
        <dbReference type="ARBA" id="ARBA00022630"/>
    </source>
</evidence>
<comment type="cofactor">
    <cofactor evidence="1">
        <name>(6R)-5,10-methylene-5,6,7,8-tetrahydrofolate</name>
        <dbReference type="ChEBI" id="CHEBI:15636"/>
    </cofactor>
</comment>
<dbReference type="GO" id="GO:0009416">
    <property type="term" value="P:response to light stimulus"/>
    <property type="evidence" value="ECO:0007669"/>
    <property type="project" value="TreeGrafter"/>
</dbReference>
<dbReference type="Gene3D" id="1.10.579.10">
    <property type="entry name" value="DNA Cyclobutane Dipyrimidine Photolyase, subunit A, domain 3"/>
    <property type="match status" value="1"/>
</dbReference>
<comment type="similarity">
    <text evidence="7">Belongs to the DNA photolyase family.</text>
</comment>
<evidence type="ECO:0000313" key="10">
    <source>
        <dbReference type="Proteomes" id="UP000199021"/>
    </source>
</evidence>
<feature type="site" description="Electron transfer via tryptophanyl radical" evidence="6">
    <location>
        <position position="301"/>
    </location>
</feature>
<dbReference type="PANTHER" id="PTHR11455:SF9">
    <property type="entry name" value="CRYPTOCHROME CIRCADIAN CLOCK 5 ISOFORM X1"/>
    <property type="match status" value="1"/>
</dbReference>
<gene>
    <name evidence="9" type="ORF">SAMN05444359_103198</name>
</gene>
<organism evidence="9 10">
    <name type="scientific">Neolewinella agarilytica</name>
    <dbReference type="NCBI Taxonomy" id="478744"/>
    <lineage>
        <taxon>Bacteria</taxon>
        <taxon>Pseudomonadati</taxon>
        <taxon>Bacteroidota</taxon>
        <taxon>Saprospiria</taxon>
        <taxon>Saprospirales</taxon>
        <taxon>Lewinellaceae</taxon>
        <taxon>Neolewinella</taxon>
    </lineage>
</organism>
<dbReference type="InterPro" id="IPR014729">
    <property type="entry name" value="Rossmann-like_a/b/a_fold"/>
</dbReference>
<evidence type="ECO:0000256" key="3">
    <source>
        <dbReference type="ARBA" id="ARBA00022827"/>
    </source>
</evidence>
<evidence type="ECO:0000256" key="7">
    <source>
        <dbReference type="RuleBase" id="RU004182"/>
    </source>
</evidence>
<evidence type="ECO:0000259" key="8">
    <source>
        <dbReference type="PROSITE" id="PS51645"/>
    </source>
</evidence>
<dbReference type="InterPro" id="IPR002081">
    <property type="entry name" value="Cryptochrome/DNA_photolyase_1"/>
</dbReference>
<dbReference type="InParanoid" id="A0A1H9BN82"/>
<sequence length="453" mass="52903">MSQRPIIFWHRRDLRLEDNAGLYRAQKAGGPVMPIFIFDREILDKLPEKKDARVEFIHQSVTELAAAYQEHGSDLRVFYGHPKKVWKAIIEEYQPGAVYTNRDYEPYAKVRDLAVKDLLEEAGASFHDFKDHIIFESDEVQKNDGGPYTVFTPYWRKWRTILDSRMSQFEGEELSYYLKPYPNTKYTDRLLAGKSDRPVPSLAEMGFAPAGIDIPPTEVSRKLIRTYDETRNFPGIEGTSRLGIHFRHGTISIREKARRAMDLNETFLKELVWRDFYSNIIQSFPRVVDAPFKKDYENIPWENNEADFKAWCAGKTGVPIVDAGMRQLNESGWMHNRVRMIVASYLTKHLLIDWRWGEGYFADKLLDYELASNNGGWQWAAGCGTDAQPYFRIFNYDSQQKKFDADYTYVKQWVPEYGTPDYPKEPLVEHKWGRERALRVYKEALAEARGEKP</sequence>
<evidence type="ECO:0000256" key="6">
    <source>
        <dbReference type="PIRSR" id="PIRSR602081-2"/>
    </source>
</evidence>
<feature type="binding site" evidence="5">
    <location>
        <position position="267"/>
    </location>
    <ligand>
        <name>FAD</name>
        <dbReference type="ChEBI" id="CHEBI:57692"/>
    </ligand>
</feature>
<dbReference type="InterPro" id="IPR036134">
    <property type="entry name" value="Crypto/Photolyase_FAD-like_sf"/>
</dbReference>
<keyword evidence="2 5" id="KW-0285">Flavoprotein</keyword>
<dbReference type="PANTHER" id="PTHR11455">
    <property type="entry name" value="CRYPTOCHROME"/>
    <property type="match status" value="1"/>
</dbReference>
<reference evidence="10" key="1">
    <citation type="submission" date="2016-10" db="EMBL/GenBank/DDBJ databases">
        <authorList>
            <person name="Varghese N."/>
            <person name="Submissions S."/>
        </authorList>
    </citation>
    <scope>NUCLEOTIDE SEQUENCE [LARGE SCALE GENOMIC DNA]</scope>
    <source>
        <strain evidence="10">DSM 24740</strain>
    </source>
</reference>
<comment type="cofactor">
    <cofactor evidence="5">
        <name>FAD</name>
        <dbReference type="ChEBI" id="CHEBI:57692"/>
    </cofactor>
    <text evidence="5">Binds 1 FAD per subunit.</text>
</comment>
<dbReference type="SUPFAM" id="SSF48173">
    <property type="entry name" value="Cryptochrome/photolyase FAD-binding domain"/>
    <property type="match status" value="1"/>
</dbReference>
<dbReference type="RefSeq" id="WP_090165699.1">
    <property type="nucleotide sequence ID" value="NZ_FOFB01000003.1"/>
</dbReference>
<feature type="site" description="Electron transfer via tryptophanyl radical" evidence="6">
    <location>
        <position position="354"/>
    </location>
</feature>
<name>A0A1H9BN82_9BACT</name>
<dbReference type="Proteomes" id="UP000199021">
    <property type="component" value="Unassembled WGS sequence"/>
</dbReference>
<dbReference type="AlphaFoldDB" id="A0A1H9BN82"/>
<dbReference type="PROSITE" id="PS51645">
    <property type="entry name" value="PHR_CRY_ALPHA_BETA"/>
    <property type="match status" value="1"/>
</dbReference>
<dbReference type="PROSITE" id="PS00394">
    <property type="entry name" value="DNA_PHOTOLYASES_1_1"/>
    <property type="match status" value="1"/>
</dbReference>
<evidence type="ECO:0000256" key="4">
    <source>
        <dbReference type="ARBA" id="ARBA00022991"/>
    </source>
</evidence>
<dbReference type="GO" id="GO:0006950">
    <property type="term" value="P:response to stress"/>
    <property type="evidence" value="ECO:0007669"/>
    <property type="project" value="UniProtKB-ARBA"/>
</dbReference>
<feature type="site" description="Electron transfer via tryptophanyl radical" evidence="6">
    <location>
        <position position="377"/>
    </location>
</feature>
<dbReference type="Gene3D" id="3.40.50.620">
    <property type="entry name" value="HUPs"/>
    <property type="match status" value="1"/>
</dbReference>
<dbReference type="InterPro" id="IPR036155">
    <property type="entry name" value="Crypto/Photolyase_N_sf"/>
</dbReference>
<protein>
    <submittedName>
        <fullName evidence="9">Deoxyribodipyrimidine photo-lyase</fullName>
    </submittedName>
</protein>
<dbReference type="GO" id="GO:0003904">
    <property type="term" value="F:deoxyribodipyrimidine photo-lyase activity"/>
    <property type="evidence" value="ECO:0007669"/>
    <property type="project" value="TreeGrafter"/>
</dbReference>
<dbReference type="EMBL" id="FOFB01000003">
    <property type="protein sequence ID" value="SEP90355.1"/>
    <property type="molecule type" value="Genomic_DNA"/>
</dbReference>
<dbReference type="Gene3D" id="1.25.40.80">
    <property type="match status" value="1"/>
</dbReference>
<dbReference type="InterPro" id="IPR005101">
    <property type="entry name" value="Cryptochr/Photolyase_FAD-bd"/>
</dbReference>
<dbReference type="SUPFAM" id="SSF52425">
    <property type="entry name" value="Cryptochrome/photolyase, N-terminal domain"/>
    <property type="match status" value="1"/>
</dbReference>
<dbReference type="GO" id="GO:0003677">
    <property type="term" value="F:DNA binding"/>
    <property type="evidence" value="ECO:0007669"/>
    <property type="project" value="TreeGrafter"/>
</dbReference>
<dbReference type="PRINTS" id="PR00147">
    <property type="entry name" value="DNAPHOTLYASE"/>
</dbReference>
<keyword evidence="3 5" id="KW-0274">FAD</keyword>
<keyword evidence="9" id="KW-0456">Lyase</keyword>
<dbReference type="OrthoDB" id="9772484at2"/>
<dbReference type="GO" id="GO:0071949">
    <property type="term" value="F:FAD binding"/>
    <property type="evidence" value="ECO:0007669"/>
    <property type="project" value="TreeGrafter"/>
</dbReference>
<accession>A0A1H9BN82</accession>
<feature type="binding site" evidence="5">
    <location>
        <position position="227"/>
    </location>
    <ligand>
        <name>FAD</name>
        <dbReference type="ChEBI" id="CHEBI:57692"/>
    </ligand>
</feature>
<keyword evidence="4 7" id="KW-0157">Chromophore</keyword>
<feature type="binding site" evidence="5">
    <location>
        <begin position="270"/>
        <end position="277"/>
    </location>
    <ligand>
        <name>FAD</name>
        <dbReference type="ChEBI" id="CHEBI:57692"/>
    </ligand>
</feature>
<dbReference type="Pfam" id="PF00875">
    <property type="entry name" value="DNA_photolyase"/>
    <property type="match status" value="1"/>
</dbReference>
<evidence type="ECO:0000256" key="5">
    <source>
        <dbReference type="PIRSR" id="PIRSR602081-1"/>
    </source>
</evidence>
<dbReference type="Pfam" id="PF03441">
    <property type="entry name" value="FAD_binding_7"/>
    <property type="match status" value="1"/>
</dbReference>